<dbReference type="OrthoDB" id="3903267at2759"/>
<accession>A0A2B7YDC5</accession>
<evidence type="ECO:0008006" key="4">
    <source>
        <dbReference type="Google" id="ProtNLM"/>
    </source>
</evidence>
<evidence type="ECO:0000256" key="1">
    <source>
        <dbReference type="SAM" id="MobiDB-lite"/>
    </source>
</evidence>
<gene>
    <name evidence="2" type="ORF">AJ79_00288</name>
</gene>
<comment type="caution">
    <text evidence="2">The sequence shown here is derived from an EMBL/GenBank/DDBJ whole genome shotgun (WGS) entry which is preliminary data.</text>
</comment>
<feature type="compositionally biased region" description="Polar residues" evidence="1">
    <location>
        <begin position="245"/>
        <end position="257"/>
    </location>
</feature>
<feature type="region of interest" description="Disordered" evidence="1">
    <location>
        <begin position="1"/>
        <end position="33"/>
    </location>
</feature>
<sequence length="486" mass="52693">MTSPEGNKPTRQRKGNGAISKSNTQKGKRILNRPKRREIVRWNENLNNKLLLSIQSACSAQNVKIPWQEVAELMGGSISSGAINQHLAKLRKAMEANGHDTPPPLKRGGGVISGPAITPAAKRTTASRPKVKLEWDDSDSESDYNPKDGRAGAAFVKEDNRSDSNNEYVAVGASFLHFPDNPESTPHYHQQNHVQSHATSSSGGSPQQKLVKLRVGKGAGGKDDGSYEVAGVDTNVEVLGQQLSGQNLSSASSQTVPSPEGDMQAGNGSQVASQEIATQRHAPQYGWSEAQNGRHNVLSTDVLRQGGHLGNSGSSFQQHNDHFSMTPDMAMLHGANPYLPAGYRESMNVFPHASMPHAPGMHPQAFTAGMPPFQNRGMWNVDDISTQPHTYNTSFSQMENLPTTQDSHVYGALHNVQYREDNFTPRESMVTETGSPIARVDRVSAMEEQGPAMEEMSTFDAEMASMGHIANDGFGTWGMDGVFDTH</sequence>
<feature type="compositionally biased region" description="Basic and acidic residues" evidence="1">
    <location>
        <begin position="144"/>
        <end position="163"/>
    </location>
</feature>
<feature type="compositionally biased region" description="Polar residues" evidence="1">
    <location>
        <begin position="182"/>
        <end position="208"/>
    </location>
</feature>
<evidence type="ECO:0000313" key="3">
    <source>
        <dbReference type="Proteomes" id="UP000223968"/>
    </source>
</evidence>
<keyword evidence="3" id="KW-1185">Reference proteome</keyword>
<dbReference type="EMBL" id="PDNB01000002">
    <property type="protein sequence ID" value="PGH18872.1"/>
    <property type="molecule type" value="Genomic_DNA"/>
</dbReference>
<feature type="region of interest" description="Disordered" evidence="1">
    <location>
        <begin position="177"/>
        <end position="208"/>
    </location>
</feature>
<feature type="region of interest" description="Disordered" evidence="1">
    <location>
        <begin position="96"/>
        <end position="163"/>
    </location>
</feature>
<evidence type="ECO:0000313" key="2">
    <source>
        <dbReference type="EMBL" id="PGH18872.1"/>
    </source>
</evidence>
<protein>
    <recommendedName>
        <fullName evidence="4">Myb-like domain-containing protein</fullName>
    </recommendedName>
</protein>
<dbReference type="Proteomes" id="UP000223968">
    <property type="component" value="Unassembled WGS sequence"/>
</dbReference>
<dbReference type="AlphaFoldDB" id="A0A2B7YDC5"/>
<feature type="region of interest" description="Disordered" evidence="1">
    <location>
        <begin position="245"/>
        <end position="268"/>
    </location>
</feature>
<organism evidence="2 3">
    <name type="scientific">Helicocarpus griseus UAMH5409</name>
    <dbReference type="NCBI Taxonomy" id="1447875"/>
    <lineage>
        <taxon>Eukaryota</taxon>
        <taxon>Fungi</taxon>
        <taxon>Dikarya</taxon>
        <taxon>Ascomycota</taxon>
        <taxon>Pezizomycotina</taxon>
        <taxon>Eurotiomycetes</taxon>
        <taxon>Eurotiomycetidae</taxon>
        <taxon>Onygenales</taxon>
        <taxon>Ajellomycetaceae</taxon>
        <taxon>Helicocarpus</taxon>
    </lineage>
</organism>
<dbReference type="STRING" id="1447875.A0A2B7YDC5"/>
<reference evidence="2 3" key="1">
    <citation type="submission" date="2017-10" db="EMBL/GenBank/DDBJ databases">
        <title>Comparative genomics in systemic dimorphic fungi from Ajellomycetaceae.</title>
        <authorList>
            <person name="Munoz J.F."/>
            <person name="Mcewen J.G."/>
            <person name="Clay O.K."/>
            <person name="Cuomo C.A."/>
        </authorList>
    </citation>
    <scope>NUCLEOTIDE SEQUENCE [LARGE SCALE GENOMIC DNA]</scope>
    <source>
        <strain evidence="2 3">UAMH5409</strain>
    </source>
</reference>
<name>A0A2B7YDC5_9EURO</name>
<proteinExistence type="predicted"/>